<dbReference type="GO" id="GO:0032755">
    <property type="term" value="P:positive regulation of interleukin-6 production"/>
    <property type="evidence" value="ECO:0007669"/>
    <property type="project" value="TreeGrafter"/>
</dbReference>
<dbReference type="PANTHER" id="PTHR47410">
    <property type="entry name" value="TOLL-LIKE RECEPTOR 7-RELATED"/>
    <property type="match status" value="1"/>
</dbReference>
<dbReference type="GO" id="GO:0051607">
    <property type="term" value="P:defense response to virus"/>
    <property type="evidence" value="ECO:0007669"/>
    <property type="project" value="TreeGrafter"/>
</dbReference>
<keyword evidence="6" id="KW-0325">Glycoprotein</keyword>
<organism evidence="10 11">
    <name type="scientific">Liparis tanakae</name>
    <name type="common">Tanaka's snailfish</name>
    <dbReference type="NCBI Taxonomy" id="230148"/>
    <lineage>
        <taxon>Eukaryota</taxon>
        <taxon>Metazoa</taxon>
        <taxon>Chordata</taxon>
        <taxon>Craniata</taxon>
        <taxon>Vertebrata</taxon>
        <taxon>Euteleostomi</taxon>
        <taxon>Actinopterygii</taxon>
        <taxon>Neopterygii</taxon>
        <taxon>Teleostei</taxon>
        <taxon>Neoteleostei</taxon>
        <taxon>Acanthomorphata</taxon>
        <taxon>Eupercaria</taxon>
        <taxon>Perciformes</taxon>
        <taxon>Cottioidei</taxon>
        <taxon>Cottales</taxon>
        <taxon>Liparidae</taxon>
        <taxon>Liparis</taxon>
    </lineage>
</organism>
<evidence type="ECO:0000256" key="8">
    <source>
        <dbReference type="SAM" id="Phobius"/>
    </source>
</evidence>
<name>A0A4Z2IWN9_9TELE</name>
<keyword evidence="3 8" id="KW-1133">Transmembrane helix</keyword>
<evidence type="ECO:0000256" key="5">
    <source>
        <dbReference type="ARBA" id="ARBA00023170"/>
    </source>
</evidence>
<keyword evidence="2" id="KW-0732">Signal</keyword>
<evidence type="ECO:0000313" key="10">
    <source>
        <dbReference type="EMBL" id="TNN82380.1"/>
    </source>
</evidence>
<comment type="subcellular location">
    <subcellularLocation>
        <location evidence="7">Endomembrane system</location>
        <topology evidence="7">Single-pass type I membrane protein</topology>
    </subcellularLocation>
</comment>
<dbReference type="GO" id="GO:0012505">
    <property type="term" value="C:endomembrane system"/>
    <property type="evidence" value="ECO:0007669"/>
    <property type="project" value="UniProtKB-SubCell"/>
</dbReference>
<dbReference type="InterPro" id="IPR035897">
    <property type="entry name" value="Toll_tir_struct_dom_sf"/>
</dbReference>
<evidence type="ECO:0000313" key="11">
    <source>
        <dbReference type="Proteomes" id="UP000314294"/>
    </source>
</evidence>
<dbReference type="PROSITE" id="PS50104">
    <property type="entry name" value="TIR"/>
    <property type="match status" value="1"/>
</dbReference>
<evidence type="ECO:0000256" key="4">
    <source>
        <dbReference type="ARBA" id="ARBA00023136"/>
    </source>
</evidence>
<keyword evidence="4 8" id="KW-0472">Membrane</keyword>
<reference evidence="10 11" key="1">
    <citation type="submission" date="2019-03" db="EMBL/GenBank/DDBJ databases">
        <title>First draft genome of Liparis tanakae, snailfish: a comprehensive survey of snailfish specific genes.</title>
        <authorList>
            <person name="Kim W."/>
            <person name="Song I."/>
            <person name="Jeong J.-H."/>
            <person name="Kim D."/>
            <person name="Kim S."/>
            <person name="Ryu S."/>
            <person name="Song J.Y."/>
            <person name="Lee S.K."/>
        </authorList>
    </citation>
    <scope>NUCLEOTIDE SEQUENCE [LARGE SCALE GENOMIC DNA]</scope>
    <source>
        <tissue evidence="10">Muscle</tissue>
    </source>
</reference>
<dbReference type="GO" id="GO:0007249">
    <property type="term" value="P:canonical NF-kappaB signal transduction"/>
    <property type="evidence" value="ECO:0007669"/>
    <property type="project" value="TreeGrafter"/>
</dbReference>
<evidence type="ECO:0000256" key="6">
    <source>
        <dbReference type="ARBA" id="ARBA00023180"/>
    </source>
</evidence>
<feature type="transmembrane region" description="Helical" evidence="8">
    <location>
        <begin position="12"/>
        <end position="31"/>
    </location>
</feature>
<dbReference type="AlphaFoldDB" id="A0A4Z2IWN9"/>
<sequence>MDQHSCQELYGSLAFVFCSSIAVAFTVLPLLKHLYGWDLWYCLQVLWAGHKGYSQLTGSDSQYHYDAFVVFDTQNGAVRDWVYNELTVNLENTGYRRFGLCLEERDWIPGLSCIENLHNAVHCSGKTVFVLSNGDTGGETVNGVIRQAFFMVQQRLLDEKCLADGRQAVSTVSGC</sequence>
<dbReference type="InterPro" id="IPR000157">
    <property type="entry name" value="TIR_dom"/>
</dbReference>
<accession>A0A4Z2IWN9</accession>
<dbReference type="EMBL" id="SRLO01000040">
    <property type="protein sequence ID" value="TNN82380.1"/>
    <property type="molecule type" value="Genomic_DNA"/>
</dbReference>
<evidence type="ECO:0000256" key="7">
    <source>
        <dbReference type="ARBA" id="ARBA00046288"/>
    </source>
</evidence>
<comment type="caution">
    <text evidence="10">The sequence shown here is derived from an EMBL/GenBank/DDBJ whole genome shotgun (WGS) entry which is preliminary data.</text>
</comment>
<dbReference type="Proteomes" id="UP000314294">
    <property type="component" value="Unassembled WGS sequence"/>
</dbReference>
<protein>
    <submittedName>
        <fullName evidence="10">Toll-like receptor 9</fullName>
    </submittedName>
</protein>
<keyword evidence="11" id="KW-1185">Reference proteome</keyword>
<keyword evidence="5 10" id="KW-0675">Receptor</keyword>
<dbReference type="GO" id="GO:0002224">
    <property type="term" value="P:toll-like receptor signaling pathway"/>
    <property type="evidence" value="ECO:0007669"/>
    <property type="project" value="TreeGrafter"/>
</dbReference>
<dbReference type="OrthoDB" id="10006997at2759"/>
<evidence type="ECO:0000259" key="9">
    <source>
        <dbReference type="PROSITE" id="PS50104"/>
    </source>
</evidence>
<keyword evidence="1 8" id="KW-0812">Transmembrane</keyword>
<evidence type="ECO:0000256" key="3">
    <source>
        <dbReference type="ARBA" id="ARBA00022989"/>
    </source>
</evidence>
<gene>
    <name evidence="10" type="primary">TLR9</name>
    <name evidence="10" type="ORF">EYF80_007501</name>
</gene>
<dbReference type="SUPFAM" id="SSF52200">
    <property type="entry name" value="Toll/Interleukin receptor TIR domain"/>
    <property type="match status" value="1"/>
</dbReference>
<evidence type="ECO:0000256" key="2">
    <source>
        <dbReference type="ARBA" id="ARBA00022729"/>
    </source>
</evidence>
<dbReference type="GO" id="GO:0005886">
    <property type="term" value="C:plasma membrane"/>
    <property type="evidence" value="ECO:0007669"/>
    <property type="project" value="TreeGrafter"/>
</dbReference>
<proteinExistence type="predicted"/>
<dbReference type="Pfam" id="PF01582">
    <property type="entry name" value="TIR"/>
    <property type="match status" value="1"/>
</dbReference>
<dbReference type="Gene3D" id="3.40.50.10140">
    <property type="entry name" value="Toll/interleukin-1 receptor homology (TIR) domain"/>
    <property type="match status" value="1"/>
</dbReference>
<feature type="domain" description="TIR" evidence="9">
    <location>
        <begin position="63"/>
        <end position="175"/>
    </location>
</feature>
<evidence type="ECO:0000256" key="1">
    <source>
        <dbReference type="ARBA" id="ARBA00022692"/>
    </source>
</evidence>
<dbReference type="GO" id="GO:0038187">
    <property type="term" value="F:pattern recognition receptor activity"/>
    <property type="evidence" value="ECO:0007669"/>
    <property type="project" value="TreeGrafter"/>
</dbReference>
<dbReference type="PANTHER" id="PTHR47410:SF4">
    <property type="entry name" value="TOLL-LIKE RECEPTOR 9"/>
    <property type="match status" value="1"/>
</dbReference>